<evidence type="ECO:0000259" key="8">
    <source>
        <dbReference type="PROSITE" id="PS50020"/>
    </source>
</evidence>
<dbReference type="FunFam" id="1.10.10.440:FF:000027">
    <property type="entry name" value="Formin binding protein (FNB3)"/>
    <property type="match status" value="1"/>
</dbReference>
<feature type="compositionally biased region" description="Basic and acidic residues" evidence="7">
    <location>
        <begin position="604"/>
        <end position="626"/>
    </location>
</feature>
<keyword evidence="3" id="KW-0677">Repeat</keyword>
<dbReference type="PROSITE" id="PS01159">
    <property type="entry name" value="WW_DOMAIN_1"/>
    <property type="match status" value="2"/>
</dbReference>
<dbReference type="GO" id="GO:0071004">
    <property type="term" value="C:U2-type prespliceosome"/>
    <property type="evidence" value="ECO:0007669"/>
    <property type="project" value="TreeGrafter"/>
</dbReference>
<keyword evidence="6" id="KW-0175">Coiled coil</keyword>
<dbReference type="CDD" id="cd00201">
    <property type="entry name" value="WW"/>
    <property type="match status" value="2"/>
</dbReference>
<dbReference type="Gene3D" id="1.10.10.440">
    <property type="entry name" value="FF domain"/>
    <property type="match status" value="5"/>
</dbReference>
<organism evidence="10 11">
    <name type="scientific">Aplosporella prunicola CBS 121167</name>
    <dbReference type="NCBI Taxonomy" id="1176127"/>
    <lineage>
        <taxon>Eukaryota</taxon>
        <taxon>Fungi</taxon>
        <taxon>Dikarya</taxon>
        <taxon>Ascomycota</taxon>
        <taxon>Pezizomycotina</taxon>
        <taxon>Dothideomycetes</taxon>
        <taxon>Dothideomycetes incertae sedis</taxon>
        <taxon>Botryosphaeriales</taxon>
        <taxon>Aplosporellaceae</taxon>
        <taxon>Aplosporella</taxon>
    </lineage>
</organism>
<dbReference type="InterPro" id="IPR036517">
    <property type="entry name" value="FF_domain_sf"/>
</dbReference>
<dbReference type="GeneID" id="54300406"/>
<dbReference type="Gene3D" id="2.20.70.10">
    <property type="match status" value="2"/>
</dbReference>
<dbReference type="PANTHER" id="PTHR11864">
    <property type="entry name" value="PRE-MRNA-PROCESSING PROTEIN PRP40"/>
    <property type="match status" value="1"/>
</dbReference>
<feature type="domain" description="FF" evidence="9">
    <location>
        <begin position="153"/>
        <end position="210"/>
    </location>
</feature>
<evidence type="ECO:0000259" key="9">
    <source>
        <dbReference type="PROSITE" id="PS51676"/>
    </source>
</evidence>
<dbReference type="RefSeq" id="XP_033401239.1">
    <property type="nucleotide sequence ID" value="XM_033542909.1"/>
</dbReference>
<sequence>MNGLPPVPGLWQEARTPDGRAYYYNTQTKVTQWTKPEELLTPAERALKDQPWKEYTAEGGRKYWYNTETKQSSWEMPDVYRNAIAQTQPPARPAAPAQTFVAGGTSNFASQSHHRDRDDFHERLGPDRQIGWGQSETRETTRIPLNSQTDPEYSSFDEAQAAFKKLLKRAGVQLDWSWEQTMRATIKDPQYRAIKDPKDRKAAFEQYVVDMRVQEKEEEKKRVEQLRERFGQMLRSHPEIKHFTRWKTAKPILEGEAIFNRAKTEDEARQLFEEYIVELNKTHAEEEVKKRTQAADELASILNDLQLEPYTRWSEAQEIIRESERFKGDEKFESLSQLDILKAFENHIKSLERSFNDARQKQKSLKARRERQNRDQFIALLREVRADGKIKAGTKWKEIHPLVVDDARYVAMLGQPGSTPLDLFWDMVEEEERVLRGKRHDVLDVLDDRRFEITQKTTLEEFMSIMQADRRTANIDQHSLTLLFQRLLEKVHQRNEEDKHHAERSQRRAVDTLRSRIKHLEPPVILGDTWEQVRPRLEKFEEYRALDSDEVRRSAFDKYMRRLKEKEEDRERERSRRDHRDRERGDRYRDDRNGYAPSRRHRTRTPEPDAYEADRRKAQADRERSYRKASLTGLSPRRDRDYRDRDDRGSRPMDHYDRERRVREVERERSYISRADPRDKGSELDYGESRAGSMRRRRDSDGGSPESKRDVKRTRRDRSSRERTFSPRPHRSRTPAKEAPPPKEDVALRSGSEEGEIEED</sequence>
<keyword evidence="4" id="KW-0508">mRNA splicing</keyword>
<keyword evidence="5" id="KW-0539">Nucleus</keyword>
<dbReference type="SMART" id="SM00441">
    <property type="entry name" value="FF"/>
    <property type="match status" value="5"/>
</dbReference>
<dbReference type="GO" id="GO:0003723">
    <property type="term" value="F:RNA binding"/>
    <property type="evidence" value="ECO:0007669"/>
    <property type="project" value="TreeGrafter"/>
</dbReference>
<feature type="compositionally biased region" description="Basic and acidic residues" evidence="7">
    <location>
        <begin position="113"/>
        <end position="126"/>
    </location>
</feature>
<dbReference type="Pfam" id="PF01846">
    <property type="entry name" value="FF"/>
    <property type="match status" value="3"/>
</dbReference>
<feature type="compositionally biased region" description="Basic and acidic residues" evidence="7">
    <location>
        <begin position="564"/>
        <end position="593"/>
    </location>
</feature>
<dbReference type="InterPro" id="IPR002713">
    <property type="entry name" value="FF_domain"/>
</dbReference>
<dbReference type="PANTHER" id="PTHR11864:SF0">
    <property type="entry name" value="PRP40 PRE-MRNA PROCESSING FACTOR 40 HOMOLOG A (YEAST)"/>
    <property type="match status" value="1"/>
</dbReference>
<dbReference type="FunFam" id="1.10.10.440:FF:000034">
    <property type="entry name" value="Formin binding protein (FNB3)"/>
    <property type="match status" value="1"/>
</dbReference>
<feature type="region of interest" description="Disordered" evidence="7">
    <location>
        <begin position="564"/>
        <end position="760"/>
    </location>
</feature>
<dbReference type="InterPro" id="IPR001202">
    <property type="entry name" value="WW_dom"/>
</dbReference>
<evidence type="ECO:0000256" key="5">
    <source>
        <dbReference type="ARBA" id="ARBA00023242"/>
    </source>
</evidence>
<feature type="domain" description="FF" evidence="9">
    <location>
        <begin position="369"/>
        <end position="430"/>
    </location>
</feature>
<evidence type="ECO:0000256" key="6">
    <source>
        <dbReference type="SAM" id="Coils"/>
    </source>
</evidence>
<feature type="region of interest" description="Disordered" evidence="7">
    <location>
        <begin position="105"/>
        <end position="152"/>
    </location>
</feature>
<accession>A0A6A6BRT3</accession>
<dbReference type="Pfam" id="PF00397">
    <property type="entry name" value="WW"/>
    <property type="match status" value="2"/>
</dbReference>
<reference evidence="10" key="1">
    <citation type="journal article" date="2020" name="Stud. Mycol.">
        <title>101 Dothideomycetes genomes: a test case for predicting lifestyles and emergence of pathogens.</title>
        <authorList>
            <person name="Haridas S."/>
            <person name="Albert R."/>
            <person name="Binder M."/>
            <person name="Bloem J."/>
            <person name="Labutti K."/>
            <person name="Salamov A."/>
            <person name="Andreopoulos B."/>
            <person name="Baker S."/>
            <person name="Barry K."/>
            <person name="Bills G."/>
            <person name="Bluhm B."/>
            <person name="Cannon C."/>
            <person name="Castanera R."/>
            <person name="Culley D."/>
            <person name="Daum C."/>
            <person name="Ezra D."/>
            <person name="Gonzalez J."/>
            <person name="Henrissat B."/>
            <person name="Kuo A."/>
            <person name="Liang C."/>
            <person name="Lipzen A."/>
            <person name="Lutzoni F."/>
            <person name="Magnuson J."/>
            <person name="Mondo S."/>
            <person name="Nolan M."/>
            <person name="Ohm R."/>
            <person name="Pangilinan J."/>
            <person name="Park H.-J."/>
            <person name="Ramirez L."/>
            <person name="Alfaro M."/>
            <person name="Sun H."/>
            <person name="Tritt A."/>
            <person name="Yoshinaga Y."/>
            <person name="Zwiers L.-H."/>
            <person name="Turgeon B."/>
            <person name="Goodwin S."/>
            <person name="Spatafora J."/>
            <person name="Crous P."/>
            <person name="Grigoriev I."/>
        </authorList>
    </citation>
    <scope>NUCLEOTIDE SEQUENCE</scope>
    <source>
        <strain evidence="10">CBS 121167</strain>
    </source>
</reference>
<comment type="subcellular location">
    <subcellularLocation>
        <location evidence="1">Nucleus</location>
    </subcellularLocation>
</comment>
<feature type="compositionally biased region" description="Polar residues" evidence="7">
    <location>
        <begin position="143"/>
        <end position="152"/>
    </location>
</feature>
<evidence type="ECO:0000256" key="7">
    <source>
        <dbReference type="SAM" id="MobiDB-lite"/>
    </source>
</evidence>
<dbReference type="SUPFAM" id="SSF81698">
    <property type="entry name" value="FF domain"/>
    <property type="match status" value="5"/>
</dbReference>
<dbReference type="AlphaFoldDB" id="A0A6A6BRT3"/>
<proteinExistence type="predicted"/>
<dbReference type="OrthoDB" id="187617at2759"/>
<feature type="compositionally biased region" description="Basic and acidic residues" evidence="7">
    <location>
        <begin position="698"/>
        <end position="709"/>
    </location>
</feature>
<evidence type="ECO:0008006" key="12">
    <source>
        <dbReference type="Google" id="ProtNLM"/>
    </source>
</evidence>
<keyword evidence="11" id="KW-1185">Reference proteome</keyword>
<gene>
    <name evidence="10" type="ORF">K452DRAFT_305530</name>
</gene>
<evidence type="ECO:0000256" key="4">
    <source>
        <dbReference type="ARBA" id="ARBA00023187"/>
    </source>
</evidence>
<dbReference type="InterPro" id="IPR039726">
    <property type="entry name" value="Prp40-like"/>
</dbReference>
<keyword evidence="2" id="KW-0507">mRNA processing</keyword>
<dbReference type="Proteomes" id="UP000799438">
    <property type="component" value="Unassembled WGS sequence"/>
</dbReference>
<feature type="domain" description="WW" evidence="8">
    <location>
        <begin position="51"/>
        <end position="79"/>
    </location>
</feature>
<dbReference type="Pfam" id="PF25432">
    <property type="entry name" value="FF_PRPF40A"/>
    <property type="match status" value="1"/>
</dbReference>
<dbReference type="PROSITE" id="PS51676">
    <property type="entry name" value="FF"/>
    <property type="match status" value="2"/>
</dbReference>
<feature type="coiled-coil region" evidence="6">
    <location>
        <begin position="209"/>
        <end position="236"/>
    </location>
</feature>
<dbReference type="GO" id="GO:0005685">
    <property type="term" value="C:U1 snRNP"/>
    <property type="evidence" value="ECO:0007669"/>
    <property type="project" value="TreeGrafter"/>
</dbReference>
<dbReference type="PROSITE" id="PS50020">
    <property type="entry name" value="WW_DOMAIN_2"/>
    <property type="match status" value="2"/>
</dbReference>
<dbReference type="SMART" id="SM00456">
    <property type="entry name" value="WW"/>
    <property type="match status" value="2"/>
</dbReference>
<feature type="domain" description="WW" evidence="8">
    <location>
        <begin position="5"/>
        <end position="38"/>
    </location>
</feature>
<dbReference type="GO" id="GO:0045292">
    <property type="term" value="P:mRNA cis splicing, via spliceosome"/>
    <property type="evidence" value="ECO:0007669"/>
    <property type="project" value="InterPro"/>
</dbReference>
<evidence type="ECO:0000256" key="2">
    <source>
        <dbReference type="ARBA" id="ARBA00022664"/>
    </source>
</evidence>
<evidence type="ECO:0000313" key="11">
    <source>
        <dbReference type="Proteomes" id="UP000799438"/>
    </source>
</evidence>
<dbReference type="InterPro" id="IPR036020">
    <property type="entry name" value="WW_dom_sf"/>
</dbReference>
<feature type="coiled-coil region" evidence="6">
    <location>
        <begin position="341"/>
        <end position="375"/>
    </location>
</feature>
<dbReference type="FunFam" id="1.10.10.440:FF:000013">
    <property type="entry name" value="pre-mRNA-processing protein 40A isoform X1"/>
    <property type="match status" value="1"/>
</dbReference>
<protein>
    <recommendedName>
        <fullName evidence="12">Formin binding protein</fullName>
    </recommendedName>
</protein>
<dbReference type="SUPFAM" id="SSF51045">
    <property type="entry name" value="WW domain"/>
    <property type="match status" value="2"/>
</dbReference>
<dbReference type="EMBL" id="ML995477">
    <property type="protein sequence ID" value="KAF2145527.1"/>
    <property type="molecule type" value="Genomic_DNA"/>
</dbReference>
<name>A0A6A6BRT3_9PEZI</name>
<feature type="compositionally biased region" description="Basic and acidic residues" evidence="7">
    <location>
        <begin position="636"/>
        <end position="683"/>
    </location>
</feature>
<evidence type="ECO:0000256" key="1">
    <source>
        <dbReference type="ARBA" id="ARBA00004123"/>
    </source>
</evidence>
<evidence type="ECO:0000256" key="3">
    <source>
        <dbReference type="ARBA" id="ARBA00022737"/>
    </source>
</evidence>
<evidence type="ECO:0000313" key="10">
    <source>
        <dbReference type="EMBL" id="KAF2145527.1"/>
    </source>
</evidence>